<dbReference type="EMBL" id="JAAALK010000082">
    <property type="protein sequence ID" value="KAG8087704.1"/>
    <property type="molecule type" value="Genomic_DNA"/>
</dbReference>
<evidence type="ECO:0000313" key="3">
    <source>
        <dbReference type="Proteomes" id="UP000729402"/>
    </source>
</evidence>
<dbReference type="Proteomes" id="UP000729402">
    <property type="component" value="Unassembled WGS sequence"/>
</dbReference>
<proteinExistence type="predicted"/>
<organism evidence="2 3">
    <name type="scientific">Zizania palustris</name>
    <name type="common">Northern wild rice</name>
    <dbReference type="NCBI Taxonomy" id="103762"/>
    <lineage>
        <taxon>Eukaryota</taxon>
        <taxon>Viridiplantae</taxon>
        <taxon>Streptophyta</taxon>
        <taxon>Embryophyta</taxon>
        <taxon>Tracheophyta</taxon>
        <taxon>Spermatophyta</taxon>
        <taxon>Magnoliopsida</taxon>
        <taxon>Liliopsida</taxon>
        <taxon>Poales</taxon>
        <taxon>Poaceae</taxon>
        <taxon>BOP clade</taxon>
        <taxon>Oryzoideae</taxon>
        <taxon>Oryzeae</taxon>
        <taxon>Zizaniinae</taxon>
        <taxon>Zizania</taxon>
    </lineage>
</organism>
<feature type="compositionally biased region" description="Polar residues" evidence="1">
    <location>
        <begin position="89"/>
        <end position="98"/>
    </location>
</feature>
<feature type="region of interest" description="Disordered" evidence="1">
    <location>
        <begin position="59"/>
        <end position="98"/>
    </location>
</feature>
<keyword evidence="3" id="KW-1185">Reference proteome</keyword>
<accession>A0A8J6BI82</accession>
<sequence>MRSSGRWADLTPYAEFSPPRRAQAVVPTSSRCAELSPQATARGRLSGVRSDERCEVGGAARAQRGGLSSAQGHEVGAPARARRWGVRSVNRSELGTGA</sequence>
<gene>
    <name evidence="2" type="ORF">GUJ93_ZPchr0010g9292</name>
</gene>
<protein>
    <submittedName>
        <fullName evidence="2">Uncharacterized protein</fullName>
    </submittedName>
</protein>
<reference evidence="2" key="2">
    <citation type="submission" date="2021-02" db="EMBL/GenBank/DDBJ databases">
        <authorList>
            <person name="Kimball J.A."/>
            <person name="Haas M.W."/>
            <person name="Macchietto M."/>
            <person name="Kono T."/>
            <person name="Duquette J."/>
            <person name="Shao M."/>
        </authorList>
    </citation>
    <scope>NUCLEOTIDE SEQUENCE</scope>
    <source>
        <tissue evidence="2">Fresh leaf tissue</tissue>
    </source>
</reference>
<comment type="caution">
    <text evidence="2">The sequence shown here is derived from an EMBL/GenBank/DDBJ whole genome shotgun (WGS) entry which is preliminary data.</text>
</comment>
<reference evidence="2" key="1">
    <citation type="journal article" date="2021" name="bioRxiv">
        <title>Whole Genome Assembly and Annotation of Northern Wild Rice, Zizania palustris L., Supports a Whole Genome Duplication in the Zizania Genus.</title>
        <authorList>
            <person name="Haas M."/>
            <person name="Kono T."/>
            <person name="Macchietto M."/>
            <person name="Millas R."/>
            <person name="McGilp L."/>
            <person name="Shao M."/>
            <person name="Duquette J."/>
            <person name="Hirsch C.N."/>
            <person name="Kimball J."/>
        </authorList>
    </citation>
    <scope>NUCLEOTIDE SEQUENCE</scope>
    <source>
        <tissue evidence="2">Fresh leaf tissue</tissue>
    </source>
</reference>
<name>A0A8J6BI82_ZIZPA</name>
<dbReference type="AlphaFoldDB" id="A0A8J6BI82"/>
<evidence type="ECO:0000256" key="1">
    <source>
        <dbReference type="SAM" id="MobiDB-lite"/>
    </source>
</evidence>
<evidence type="ECO:0000313" key="2">
    <source>
        <dbReference type="EMBL" id="KAG8087704.1"/>
    </source>
</evidence>